<evidence type="ECO:0000256" key="1">
    <source>
        <dbReference type="ARBA" id="ARBA00004141"/>
    </source>
</evidence>
<dbReference type="EMBL" id="CP007155">
    <property type="protein sequence ID" value="AHH96369.1"/>
    <property type="molecule type" value="Genomic_DNA"/>
</dbReference>
<dbReference type="Gene3D" id="1.20.1740.10">
    <property type="entry name" value="Amino acid/polyamine transporter I"/>
    <property type="match status" value="1"/>
</dbReference>
<dbReference type="HOGENOM" id="CLU_007946_9_3_11"/>
<comment type="subcellular location">
    <subcellularLocation>
        <location evidence="1">Membrane</location>
        <topology evidence="1">Multi-pass membrane protein</topology>
    </subcellularLocation>
</comment>
<feature type="transmembrane region" description="Helical" evidence="8">
    <location>
        <begin position="198"/>
        <end position="219"/>
    </location>
</feature>
<dbReference type="GO" id="GO:0006865">
    <property type="term" value="P:amino acid transport"/>
    <property type="evidence" value="ECO:0007669"/>
    <property type="project" value="UniProtKB-KW"/>
</dbReference>
<dbReference type="PATRIC" id="fig|1449976.3.peg.3013"/>
<keyword evidence="3" id="KW-0813">Transport</keyword>
<feature type="domain" description="Amino acid permease/ SLC12A" evidence="9">
    <location>
        <begin position="17"/>
        <end position="441"/>
    </location>
</feature>
<dbReference type="Pfam" id="PF00324">
    <property type="entry name" value="AA_permease"/>
    <property type="match status" value="1"/>
</dbReference>
<dbReference type="KEGG" id="kal:KALB_3001"/>
<dbReference type="GO" id="GO:0016020">
    <property type="term" value="C:membrane"/>
    <property type="evidence" value="ECO:0007669"/>
    <property type="project" value="UniProtKB-SubCell"/>
</dbReference>
<protein>
    <submittedName>
        <fullName evidence="10">GABA permease</fullName>
    </submittedName>
</protein>
<accession>W5WDV4</accession>
<dbReference type="Proteomes" id="UP000019225">
    <property type="component" value="Chromosome"/>
</dbReference>
<evidence type="ECO:0000259" key="9">
    <source>
        <dbReference type="Pfam" id="PF00324"/>
    </source>
</evidence>
<dbReference type="InterPro" id="IPR004840">
    <property type="entry name" value="Amino_acid_permease_CS"/>
</dbReference>
<dbReference type="GO" id="GO:0055085">
    <property type="term" value="P:transmembrane transport"/>
    <property type="evidence" value="ECO:0007669"/>
    <property type="project" value="InterPro"/>
</dbReference>
<dbReference type="STRING" id="1449976.KALB_3001"/>
<dbReference type="PIRSF" id="PIRSF006060">
    <property type="entry name" value="AA_transporter"/>
    <property type="match status" value="1"/>
</dbReference>
<feature type="transmembrane region" description="Helical" evidence="8">
    <location>
        <begin position="240"/>
        <end position="259"/>
    </location>
</feature>
<evidence type="ECO:0000256" key="3">
    <source>
        <dbReference type="ARBA" id="ARBA00022448"/>
    </source>
</evidence>
<evidence type="ECO:0000313" key="11">
    <source>
        <dbReference type="Proteomes" id="UP000019225"/>
    </source>
</evidence>
<evidence type="ECO:0000256" key="8">
    <source>
        <dbReference type="SAM" id="Phobius"/>
    </source>
</evidence>
<proteinExistence type="inferred from homology"/>
<comment type="similarity">
    <text evidence="2">Belongs to the amino acid-polyamine-organocation (APC) superfamily. Amino acid transporter (AAT) (TC 2.A.3.1) family.</text>
</comment>
<evidence type="ECO:0000256" key="6">
    <source>
        <dbReference type="ARBA" id="ARBA00022989"/>
    </source>
</evidence>
<keyword evidence="6 8" id="KW-1133">Transmembrane helix</keyword>
<dbReference type="InterPro" id="IPR004841">
    <property type="entry name" value="AA-permease/SLC12A_dom"/>
</dbReference>
<evidence type="ECO:0000313" key="10">
    <source>
        <dbReference type="EMBL" id="AHH96369.1"/>
    </source>
</evidence>
<name>W5WDV4_9PSEU</name>
<feature type="transmembrane region" description="Helical" evidence="8">
    <location>
        <begin position="331"/>
        <end position="351"/>
    </location>
</feature>
<feature type="transmembrane region" description="Helical" evidence="8">
    <location>
        <begin position="279"/>
        <end position="299"/>
    </location>
</feature>
<gene>
    <name evidence="10" type="ORF">KALB_3001</name>
</gene>
<reference evidence="10 11" key="1">
    <citation type="journal article" date="2014" name="BMC Genomics">
        <title>Complete genome sequence of producer of the glycopeptide antibiotic Aculeximycin Kutzneria albida DSM 43870T, a representative of minor genus of Pseudonocardiaceae.</title>
        <authorList>
            <person name="Rebets Y."/>
            <person name="Tokovenko B."/>
            <person name="Lushchyk I."/>
            <person name="Ruckert C."/>
            <person name="Zaburannyi N."/>
            <person name="Bechthold A."/>
            <person name="Kalinowski J."/>
            <person name="Luzhetskyy A."/>
        </authorList>
    </citation>
    <scope>NUCLEOTIDE SEQUENCE [LARGE SCALE GENOMIC DNA]</scope>
    <source>
        <strain evidence="10">DSM 43870</strain>
    </source>
</reference>
<dbReference type="PROSITE" id="PS00218">
    <property type="entry name" value="AMINO_ACID_PERMEASE_1"/>
    <property type="match status" value="1"/>
</dbReference>
<feature type="transmembrane region" description="Helical" evidence="8">
    <location>
        <begin position="126"/>
        <end position="144"/>
    </location>
</feature>
<evidence type="ECO:0000256" key="2">
    <source>
        <dbReference type="ARBA" id="ARBA00008583"/>
    </source>
</evidence>
<dbReference type="eggNOG" id="COG1113">
    <property type="taxonomic scope" value="Bacteria"/>
</dbReference>
<evidence type="ECO:0000256" key="7">
    <source>
        <dbReference type="ARBA" id="ARBA00023136"/>
    </source>
</evidence>
<keyword evidence="4 8" id="KW-0812">Transmembrane</keyword>
<feature type="transmembrane region" description="Helical" evidence="8">
    <location>
        <begin position="21"/>
        <end position="39"/>
    </location>
</feature>
<feature type="transmembrane region" description="Helical" evidence="8">
    <location>
        <begin position="156"/>
        <end position="178"/>
    </location>
</feature>
<keyword evidence="7 8" id="KW-0472">Membrane</keyword>
<keyword evidence="5" id="KW-0029">Amino-acid transport</keyword>
<dbReference type="FunFam" id="1.20.1740.10:FF:000001">
    <property type="entry name" value="Amino acid permease"/>
    <property type="match status" value="1"/>
</dbReference>
<feature type="transmembrane region" description="Helical" evidence="8">
    <location>
        <begin position="45"/>
        <end position="64"/>
    </location>
</feature>
<organism evidence="10 11">
    <name type="scientific">Kutzneria albida DSM 43870</name>
    <dbReference type="NCBI Taxonomy" id="1449976"/>
    <lineage>
        <taxon>Bacteria</taxon>
        <taxon>Bacillati</taxon>
        <taxon>Actinomycetota</taxon>
        <taxon>Actinomycetes</taxon>
        <taxon>Pseudonocardiales</taxon>
        <taxon>Pseudonocardiaceae</taxon>
        <taxon>Kutzneria</taxon>
    </lineage>
</organism>
<dbReference type="PANTHER" id="PTHR43495:SF5">
    <property type="entry name" value="GAMMA-AMINOBUTYRIC ACID PERMEASE"/>
    <property type="match status" value="1"/>
</dbReference>
<feature type="transmembrane region" description="Helical" evidence="8">
    <location>
        <begin position="399"/>
        <end position="422"/>
    </location>
</feature>
<dbReference type="AlphaFoldDB" id="W5WDV4"/>
<dbReference type="PANTHER" id="PTHR43495">
    <property type="entry name" value="GABA PERMEASE"/>
    <property type="match status" value="1"/>
</dbReference>
<feature type="transmembrane region" description="Helical" evidence="8">
    <location>
        <begin position="428"/>
        <end position="446"/>
    </location>
</feature>
<feature type="transmembrane region" description="Helical" evidence="8">
    <location>
        <begin position="357"/>
        <end position="378"/>
    </location>
</feature>
<sequence length="466" mass="49262">MMSAPPPKLAATLAKRHLSMIAIAGVIGAGLFVGSGAAIKQAGPGVLISYAVAGVLVVLVMRMLGEMSAATPETGSFSAYADRAIGPWAGFAIGWLYWFFWVIVLAVEASAGAAIVHRWVPGVPQWTWALVLMALLTATNLFSVRSYGEFEFWFAAIKVAAITVFLLVGVAALLGLVPGFASPGLHNLTGHGGFLPNGFPPVVAAMFVVVFSFFGAEIATVAAGESADPVHAVRSAVRSVVWRILVFYLGSIAIVLTLLPWDDAGIAKSPYVAVLERIGLPGAGAVMDVIVLTSVLSCLNSGLYTSSRMAFSLAGRRDAPALLGRISRSGVPVAAVLVSTVVGFIAVFFNYVSPDTVFLFLTNASGAIAVFVWLAIAVSQLRMRRRLEREAPERLTLKMWGFPYLTWIAILAMVALLVGMLFDADARPQMALSLVVAAVVVAVGLWRHRTSSRVPAFTATSPGKDQ</sequence>
<evidence type="ECO:0000256" key="5">
    <source>
        <dbReference type="ARBA" id="ARBA00022970"/>
    </source>
</evidence>
<keyword evidence="11" id="KW-1185">Reference proteome</keyword>
<feature type="transmembrane region" description="Helical" evidence="8">
    <location>
        <begin position="85"/>
        <end position="106"/>
    </location>
</feature>
<evidence type="ECO:0000256" key="4">
    <source>
        <dbReference type="ARBA" id="ARBA00022692"/>
    </source>
</evidence>